<evidence type="ECO:0000313" key="3">
    <source>
        <dbReference type="Proteomes" id="UP000837801"/>
    </source>
</evidence>
<reference evidence="2" key="1">
    <citation type="submission" date="2022-03" db="EMBL/GenBank/DDBJ databases">
        <authorList>
            <person name="Legras J.-L."/>
            <person name="Devillers H."/>
            <person name="Grondin C."/>
        </authorList>
    </citation>
    <scope>NUCLEOTIDE SEQUENCE</scope>
    <source>
        <strain evidence="2">CLIB 1423</strain>
    </source>
</reference>
<dbReference type="Proteomes" id="UP000837801">
    <property type="component" value="Unassembled WGS sequence"/>
</dbReference>
<dbReference type="AlphaFoldDB" id="A0A9P0VYP3"/>
<sequence>MLASAQVPKNTKELPAAAPRAVSRSHKNTTVYSILGPYSYRQTNTMLTRVPSFSKLCLYTSIRLSSSSTSIHLSPLFTSTFPSLILFIHTTYALLCTCAKLALIPPYCLLRTQLTTCSTQTHIYTHRNFSLFPSSKIVNLWIESELPSKETPEEEFLAQ</sequence>
<proteinExistence type="predicted"/>
<gene>
    <name evidence="2" type="ORF">CLIB1423_09S05358</name>
</gene>
<comment type="caution">
    <text evidence="2">The sequence shown here is derived from an EMBL/GenBank/DDBJ whole genome shotgun (WGS) entry which is preliminary data.</text>
</comment>
<name>A0A9P0VYP3_9ASCO</name>
<dbReference type="EMBL" id="CAKXYY010000009">
    <property type="protein sequence ID" value="CAH2353214.1"/>
    <property type="molecule type" value="Genomic_DNA"/>
</dbReference>
<protein>
    <submittedName>
        <fullName evidence="2">Uncharacterized protein</fullName>
    </submittedName>
</protein>
<organism evidence="2 3">
    <name type="scientific">[Candida] railenensis</name>
    <dbReference type="NCBI Taxonomy" id="45579"/>
    <lineage>
        <taxon>Eukaryota</taxon>
        <taxon>Fungi</taxon>
        <taxon>Dikarya</taxon>
        <taxon>Ascomycota</taxon>
        <taxon>Saccharomycotina</taxon>
        <taxon>Pichiomycetes</taxon>
        <taxon>Debaryomycetaceae</taxon>
        <taxon>Kurtzmaniella</taxon>
    </lineage>
</organism>
<keyword evidence="3" id="KW-1185">Reference proteome</keyword>
<evidence type="ECO:0000313" key="2">
    <source>
        <dbReference type="EMBL" id="CAH2353214.1"/>
    </source>
</evidence>
<evidence type="ECO:0000256" key="1">
    <source>
        <dbReference type="SAM" id="MobiDB-lite"/>
    </source>
</evidence>
<feature type="region of interest" description="Disordered" evidence="1">
    <location>
        <begin position="1"/>
        <end position="22"/>
    </location>
</feature>
<accession>A0A9P0VYP3</accession>